<dbReference type="GO" id="GO:0140098">
    <property type="term" value="F:catalytic activity, acting on RNA"/>
    <property type="evidence" value="ECO:0007669"/>
    <property type="project" value="UniProtKB-ARBA"/>
</dbReference>
<dbReference type="AlphaFoldDB" id="A0A397S5S3"/>
<dbReference type="FunCoup" id="A0A397S5S3">
    <property type="interactions" value="203"/>
</dbReference>
<comment type="function">
    <text evidence="6">Responsible for synthesis of pseudouridine from uracil.</text>
</comment>
<dbReference type="PANTHER" id="PTHR21600">
    <property type="entry name" value="MITOCHONDRIAL RNA PSEUDOURIDINE SYNTHASE"/>
    <property type="match status" value="1"/>
</dbReference>
<dbReference type="Proteomes" id="UP000266506">
    <property type="component" value="Unassembled WGS sequence"/>
</dbReference>
<proteinExistence type="inferred from homology"/>
<sequence length="288" mass="33743">MLHKFDYKVLEDIHLRDYLLSFYLSRSKIYKLFLEKKVLVNGEFKNESFQLNKGDIVSISLDEEIDFKPIDKPIDILYEDDYLLIINKPSGIIIHSEDKNEESLSDYVAGYYKKQGLHLNVRYAHRLDKETTGVIVYCKDILSHAYMNYYISTHDIKREYRCLVQGYPKEKSARLCYPIGSNRHDSKKMVVSKNGKEAITNFELLYKYKGYSLLRVILETGRTHQIRLHLSHYGNPLLGDSLYGGQMMKINRVALHSYKIEFIHPVTKEKISVVANVPQDMKSLMREE</sequence>
<evidence type="ECO:0000259" key="7">
    <source>
        <dbReference type="Pfam" id="PF00849"/>
    </source>
</evidence>
<dbReference type="Pfam" id="PF00849">
    <property type="entry name" value="PseudoU_synth_2"/>
    <property type="match status" value="1"/>
</dbReference>
<evidence type="ECO:0000256" key="3">
    <source>
        <dbReference type="ARBA" id="ARBA00023235"/>
    </source>
</evidence>
<comment type="similarity">
    <text evidence="2 6">Belongs to the pseudouridine synthase RluA family.</text>
</comment>
<evidence type="ECO:0000256" key="2">
    <source>
        <dbReference type="ARBA" id="ARBA00010876"/>
    </source>
</evidence>
<comment type="catalytic activity">
    <reaction evidence="1 6">
        <text>a uridine in RNA = a pseudouridine in RNA</text>
        <dbReference type="Rhea" id="RHEA:48348"/>
        <dbReference type="Rhea" id="RHEA-COMP:12068"/>
        <dbReference type="Rhea" id="RHEA-COMP:12069"/>
        <dbReference type="ChEBI" id="CHEBI:65314"/>
        <dbReference type="ChEBI" id="CHEBI:65315"/>
    </reaction>
</comment>
<dbReference type="GO" id="GO:0003723">
    <property type="term" value="F:RNA binding"/>
    <property type="evidence" value="ECO:0007669"/>
    <property type="project" value="UniProtKB-KW"/>
</dbReference>
<protein>
    <recommendedName>
        <fullName evidence="6">Pseudouridine synthase</fullName>
        <ecNumber evidence="6">5.4.99.-</ecNumber>
    </recommendedName>
</protein>
<dbReference type="EC" id="5.4.99.-" evidence="6"/>
<evidence type="ECO:0000256" key="5">
    <source>
        <dbReference type="PROSITE-ProRule" id="PRU00182"/>
    </source>
</evidence>
<comment type="caution">
    <text evidence="8">The sequence shown here is derived from an EMBL/GenBank/DDBJ whole genome shotgun (WGS) entry which is preliminary data.</text>
</comment>
<dbReference type="Gene3D" id="3.10.290.10">
    <property type="entry name" value="RNA-binding S4 domain"/>
    <property type="match status" value="1"/>
</dbReference>
<dbReference type="SUPFAM" id="SSF55120">
    <property type="entry name" value="Pseudouridine synthase"/>
    <property type="match status" value="1"/>
</dbReference>
<dbReference type="InParanoid" id="A0A397S5S3"/>
<dbReference type="CDD" id="cd00165">
    <property type="entry name" value="S4"/>
    <property type="match status" value="1"/>
</dbReference>
<dbReference type="GO" id="GO:0000455">
    <property type="term" value="P:enzyme-directed rRNA pseudouridine synthesis"/>
    <property type="evidence" value="ECO:0007669"/>
    <property type="project" value="TreeGrafter"/>
</dbReference>
<keyword evidence="3 6" id="KW-0413">Isomerase</keyword>
<keyword evidence="9" id="KW-1185">Reference proteome</keyword>
<feature type="active site" evidence="4">
    <location>
        <position position="128"/>
    </location>
</feature>
<organism evidence="8 9">
    <name type="scientific">Anaeroplasma bactoclasticum</name>
    <dbReference type="NCBI Taxonomy" id="2088"/>
    <lineage>
        <taxon>Bacteria</taxon>
        <taxon>Bacillati</taxon>
        <taxon>Mycoplasmatota</taxon>
        <taxon>Mollicutes</taxon>
        <taxon>Anaeroplasmatales</taxon>
        <taxon>Anaeroplasmataceae</taxon>
        <taxon>Anaeroplasma</taxon>
    </lineage>
</organism>
<dbReference type="Gene3D" id="3.30.2350.10">
    <property type="entry name" value="Pseudouridine synthase"/>
    <property type="match status" value="1"/>
</dbReference>
<dbReference type="InterPro" id="IPR036986">
    <property type="entry name" value="S4_RNA-bd_sf"/>
</dbReference>
<evidence type="ECO:0000313" key="8">
    <source>
        <dbReference type="EMBL" id="RIA78071.1"/>
    </source>
</evidence>
<dbReference type="GO" id="GO:0009982">
    <property type="term" value="F:pseudouridine synthase activity"/>
    <property type="evidence" value="ECO:0007669"/>
    <property type="project" value="InterPro"/>
</dbReference>
<dbReference type="PANTHER" id="PTHR21600:SF35">
    <property type="entry name" value="PSEUDOURIDINE SYNTHASE"/>
    <property type="match status" value="1"/>
</dbReference>
<dbReference type="InterPro" id="IPR006225">
    <property type="entry name" value="PsdUridine_synth_RluC/D"/>
</dbReference>
<gene>
    <name evidence="8" type="ORF">EI71_00648</name>
</gene>
<dbReference type="RefSeq" id="WP_119015814.1">
    <property type="nucleotide sequence ID" value="NZ_QXEV01000004.1"/>
</dbReference>
<dbReference type="InterPro" id="IPR020103">
    <property type="entry name" value="PsdUridine_synth_cat_dom_sf"/>
</dbReference>
<evidence type="ECO:0000256" key="4">
    <source>
        <dbReference type="PIRSR" id="PIRSR606225-1"/>
    </source>
</evidence>
<name>A0A397S5S3_9MOLU</name>
<accession>A0A397S5S3</accession>
<dbReference type="EMBL" id="QXEV01000004">
    <property type="protein sequence ID" value="RIA78071.1"/>
    <property type="molecule type" value="Genomic_DNA"/>
</dbReference>
<feature type="domain" description="Pseudouridine synthase RsuA/RluA-like" evidence="7">
    <location>
        <begin position="82"/>
        <end position="232"/>
    </location>
</feature>
<evidence type="ECO:0000313" key="9">
    <source>
        <dbReference type="Proteomes" id="UP000266506"/>
    </source>
</evidence>
<dbReference type="InterPro" id="IPR006145">
    <property type="entry name" value="PsdUridine_synth_RsuA/RluA"/>
</dbReference>
<dbReference type="CDD" id="cd02869">
    <property type="entry name" value="PseudoU_synth_RluA_like"/>
    <property type="match status" value="1"/>
</dbReference>
<dbReference type="PROSITE" id="PS50889">
    <property type="entry name" value="S4"/>
    <property type="match status" value="1"/>
</dbReference>
<reference evidence="8 9" key="1">
    <citation type="submission" date="2018-08" db="EMBL/GenBank/DDBJ databases">
        <title>Genomic Encyclopedia of Archaeal and Bacterial Type Strains, Phase II (KMG-II): from individual species to whole genera.</title>
        <authorList>
            <person name="Goeker M."/>
        </authorList>
    </citation>
    <scope>NUCLEOTIDE SEQUENCE [LARGE SCALE GENOMIC DNA]</scope>
    <source>
        <strain evidence="8 9">ATCC 27112</strain>
    </source>
</reference>
<dbReference type="InterPro" id="IPR050188">
    <property type="entry name" value="RluA_PseudoU_synthase"/>
</dbReference>
<dbReference type="NCBIfam" id="TIGR00005">
    <property type="entry name" value="rluA_subfam"/>
    <property type="match status" value="1"/>
</dbReference>
<dbReference type="OrthoDB" id="9807829at2"/>
<keyword evidence="5" id="KW-0694">RNA-binding</keyword>
<evidence type="ECO:0000256" key="1">
    <source>
        <dbReference type="ARBA" id="ARBA00000073"/>
    </source>
</evidence>
<evidence type="ECO:0000256" key="6">
    <source>
        <dbReference type="RuleBase" id="RU362028"/>
    </source>
</evidence>